<feature type="region of interest" description="Disordered" evidence="1">
    <location>
        <begin position="1"/>
        <end position="34"/>
    </location>
</feature>
<evidence type="ECO:0000313" key="3">
    <source>
        <dbReference type="Proteomes" id="UP000502041"/>
    </source>
</evidence>
<feature type="compositionally biased region" description="Basic and acidic residues" evidence="1">
    <location>
        <begin position="18"/>
        <end position="34"/>
    </location>
</feature>
<accession>A0A6H2HBR0</accession>
<name>A0A6H2HBR0_9BURK</name>
<gene>
    <name evidence="2" type="ORF">HC248_02639</name>
</gene>
<reference evidence="2 3" key="1">
    <citation type="submission" date="2020-04" db="EMBL/GenBank/DDBJ databases">
        <title>Complete genome of a Psychrophilic, Marine, Gas Vacuolate Bacterium Polaromonas vacuolata KCTC 22033T.</title>
        <authorList>
            <person name="Hwang K."/>
            <person name="Kim K.M."/>
        </authorList>
    </citation>
    <scope>NUCLEOTIDE SEQUENCE [LARGE SCALE GENOMIC DNA]</scope>
    <source>
        <strain evidence="2 3">KCTC 22033</strain>
    </source>
</reference>
<dbReference type="EMBL" id="CP051461">
    <property type="protein sequence ID" value="QJC57318.1"/>
    <property type="molecule type" value="Genomic_DNA"/>
</dbReference>
<dbReference type="KEGG" id="pvac:HC248_02639"/>
<dbReference type="Proteomes" id="UP000502041">
    <property type="component" value="Chromosome"/>
</dbReference>
<dbReference type="RefSeq" id="WP_168922849.1">
    <property type="nucleotide sequence ID" value="NZ_CP051461.1"/>
</dbReference>
<proteinExistence type="predicted"/>
<evidence type="ECO:0000256" key="1">
    <source>
        <dbReference type="SAM" id="MobiDB-lite"/>
    </source>
</evidence>
<organism evidence="2 3">
    <name type="scientific">Polaromonas vacuolata</name>
    <dbReference type="NCBI Taxonomy" id="37448"/>
    <lineage>
        <taxon>Bacteria</taxon>
        <taxon>Pseudomonadati</taxon>
        <taxon>Pseudomonadota</taxon>
        <taxon>Betaproteobacteria</taxon>
        <taxon>Burkholderiales</taxon>
        <taxon>Comamonadaceae</taxon>
        <taxon>Polaromonas</taxon>
    </lineage>
</organism>
<feature type="region of interest" description="Disordered" evidence="1">
    <location>
        <begin position="429"/>
        <end position="451"/>
    </location>
</feature>
<keyword evidence="3" id="KW-1185">Reference proteome</keyword>
<sequence length="451" mass="49830">MNRVPPSTPKLKILTPQDSKDESPKQVKSAEKRITSPRLEALKVSFKSLQNRMAQVSSSRNIPTELITKKETWVCLEKINNFITEVSENQGRSQSLKAISSASKHWGEKDSSVEMLIGVELKNYLSQASLKDVLALNKNLERVWPNIKAEDENILTIFRTHVANHLMVLRASTQPFVIPMQSLKPPLIQELLTLLVESEIGLALKKPTESGITSATATATESKKSSEESTKKDITHSCWKDLERASFKYRDEEGQLKPLYDASGWDPAKDDRDQRKLSAIEKWRTLAGGDSDVMLRSSNQAQQGLFGSVLVLLQTSNQTPIKFQEDALAMDGENGYVLIPAETVGFPTGGKEKLNYTLSSNGKGGIKIEADYSKSENIFFNSVSLQTSSMMEINPKRSSFAISLVLDIPKTGPITVEKAQYALSIDFSDPSLSKSTADTESKSAQPIKSDG</sequence>
<feature type="compositionally biased region" description="Basic and acidic residues" evidence="1">
    <location>
        <begin position="221"/>
        <end position="233"/>
    </location>
</feature>
<dbReference type="AlphaFoldDB" id="A0A6H2HBR0"/>
<feature type="region of interest" description="Disordered" evidence="1">
    <location>
        <begin position="211"/>
        <end position="233"/>
    </location>
</feature>
<evidence type="ECO:0000313" key="2">
    <source>
        <dbReference type="EMBL" id="QJC57318.1"/>
    </source>
</evidence>
<feature type="compositionally biased region" description="Polar residues" evidence="1">
    <location>
        <begin position="430"/>
        <end position="451"/>
    </location>
</feature>
<protein>
    <submittedName>
        <fullName evidence="2">Uncharacterized protein</fullName>
    </submittedName>
</protein>